<evidence type="ECO:0000259" key="21">
    <source>
        <dbReference type="PROSITE" id="PS50142"/>
    </source>
</evidence>
<feature type="compositionally biased region" description="Low complexity" evidence="19">
    <location>
        <begin position="11"/>
        <end position="31"/>
    </location>
</feature>
<dbReference type="Gene3D" id="1.10.1520.10">
    <property type="entry name" value="Ribonuclease III domain"/>
    <property type="match status" value="2"/>
</dbReference>
<dbReference type="GO" id="GO:0010267">
    <property type="term" value="P:ta-siRNA processing"/>
    <property type="evidence" value="ECO:0007669"/>
    <property type="project" value="UniProtKB-ARBA"/>
</dbReference>
<keyword evidence="12" id="KW-0460">Magnesium</keyword>
<keyword evidence="14" id="KW-0943">RNA-mediated gene silencing</keyword>
<evidence type="ECO:0000259" key="20">
    <source>
        <dbReference type="PROSITE" id="PS50137"/>
    </source>
</evidence>
<feature type="domain" description="Helicase C-terminal" evidence="24">
    <location>
        <begin position="392"/>
        <end position="555"/>
    </location>
</feature>
<dbReference type="Pfam" id="PF00035">
    <property type="entry name" value="dsrm"/>
    <property type="match status" value="1"/>
</dbReference>
<dbReference type="PROSITE" id="PS50142">
    <property type="entry name" value="RNASE_3_2"/>
    <property type="match status" value="2"/>
</dbReference>
<evidence type="ECO:0000256" key="5">
    <source>
        <dbReference type="ARBA" id="ARBA00022723"/>
    </source>
</evidence>
<dbReference type="Pfam" id="PF00270">
    <property type="entry name" value="DEAD"/>
    <property type="match status" value="1"/>
</dbReference>
<dbReference type="Proteomes" id="UP001374584">
    <property type="component" value="Unassembled WGS sequence"/>
</dbReference>
<keyword evidence="27" id="KW-1185">Reference proteome</keyword>
<dbReference type="Pfam" id="PF03368">
    <property type="entry name" value="Dicer_dimer"/>
    <property type="match status" value="1"/>
</dbReference>
<dbReference type="SUPFAM" id="SSF101690">
    <property type="entry name" value="PAZ domain"/>
    <property type="match status" value="1"/>
</dbReference>
<keyword evidence="15" id="KW-0464">Manganese</keyword>
<dbReference type="FunFam" id="3.40.50.300:FF:000705">
    <property type="entry name" value="Endoribonuclease dicer-like protein"/>
    <property type="match status" value="1"/>
</dbReference>
<evidence type="ECO:0000256" key="3">
    <source>
        <dbReference type="ARBA" id="ARBA00004123"/>
    </source>
</evidence>
<dbReference type="PROSITE" id="PS51327">
    <property type="entry name" value="DICER_DSRBF"/>
    <property type="match status" value="1"/>
</dbReference>
<dbReference type="FunFam" id="3.40.50.300:FF:000420">
    <property type="entry name" value="Endoribonuclease dicer-like 1"/>
    <property type="match status" value="1"/>
</dbReference>
<dbReference type="Gene3D" id="3.30.160.20">
    <property type="match status" value="2"/>
</dbReference>
<evidence type="ECO:0000256" key="12">
    <source>
        <dbReference type="ARBA" id="ARBA00022842"/>
    </source>
</evidence>
<feature type="domain" description="Helicase ATP-binding" evidence="23">
    <location>
        <begin position="54"/>
        <end position="230"/>
    </location>
</feature>
<comment type="cofactor">
    <cofactor evidence="2">
        <name>Mg(2+)</name>
        <dbReference type="ChEBI" id="CHEBI:18420"/>
    </cofactor>
</comment>
<dbReference type="FunFam" id="1.10.1520.10:FF:000004">
    <property type="entry name" value="Endoribonuclease dicer-like 1"/>
    <property type="match status" value="1"/>
</dbReference>
<evidence type="ECO:0000256" key="16">
    <source>
        <dbReference type="ARBA" id="ARBA00023242"/>
    </source>
</evidence>
<proteinExistence type="inferred from homology"/>
<keyword evidence="7" id="KW-0547">Nucleotide-binding</keyword>
<comment type="subcellular location">
    <subcellularLocation>
        <location evidence="3">Nucleus</location>
    </subcellularLocation>
</comment>
<dbReference type="InterPro" id="IPR036085">
    <property type="entry name" value="PAZ_dom_sf"/>
</dbReference>
<dbReference type="InterPro" id="IPR014001">
    <property type="entry name" value="Helicase_ATP-bd"/>
</dbReference>
<dbReference type="Pfam" id="PF02170">
    <property type="entry name" value="PAZ"/>
    <property type="match status" value="1"/>
</dbReference>
<evidence type="ECO:0000256" key="17">
    <source>
        <dbReference type="ARBA" id="ARBA00035116"/>
    </source>
</evidence>
<dbReference type="EMBL" id="JAYMYR010000008">
    <property type="protein sequence ID" value="KAK7347178.1"/>
    <property type="molecule type" value="Genomic_DNA"/>
</dbReference>
<dbReference type="Pfam" id="PF14709">
    <property type="entry name" value="DND1_DSRM"/>
    <property type="match status" value="1"/>
</dbReference>
<dbReference type="GO" id="GO:0005524">
    <property type="term" value="F:ATP binding"/>
    <property type="evidence" value="ECO:0007669"/>
    <property type="project" value="UniProtKB-KW"/>
</dbReference>
<evidence type="ECO:0000256" key="15">
    <source>
        <dbReference type="ARBA" id="ARBA00023211"/>
    </source>
</evidence>
<dbReference type="SMART" id="SM00487">
    <property type="entry name" value="DEXDc"/>
    <property type="match status" value="1"/>
</dbReference>
<protein>
    <recommendedName>
        <fullName evidence="28">Dicer-like protein 4</fullName>
    </recommendedName>
</protein>
<dbReference type="InterPro" id="IPR003100">
    <property type="entry name" value="PAZ_dom"/>
</dbReference>
<comment type="caution">
    <text evidence="26">The sequence shown here is derived from an EMBL/GenBank/DDBJ whole genome shotgun (WGS) entry which is preliminary data.</text>
</comment>
<dbReference type="Pfam" id="PF00636">
    <property type="entry name" value="Ribonuclease_3"/>
    <property type="match status" value="1"/>
</dbReference>
<dbReference type="PROSITE" id="PS51192">
    <property type="entry name" value="HELICASE_ATP_BIND_1"/>
    <property type="match status" value="1"/>
</dbReference>
<dbReference type="SUPFAM" id="SSF52540">
    <property type="entry name" value="P-loop containing nucleoside triphosphate hydrolases"/>
    <property type="match status" value="1"/>
</dbReference>
<evidence type="ECO:0000313" key="27">
    <source>
        <dbReference type="Proteomes" id="UP001374584"/>
    </source>
</evidence>
<reference evidence="26 27" key="1">
    <citation type="submission" date="2024-01" db="EMBL/GenBank/DDBJ databases">
        <title>The genomes of 5 underutilized Papilionoideae crops provide insights into root nodulation and disease resistanc.</title>
        <authorList>
            <person name="Jiang F."/>
        </authorList>
    </citation>
    <scope>NUCLEOTIDE SEQUENCE [LARGE SCALE GENOMIC DNA]</scope>
    <source>
        <strain evidence="26">JINMINGXINNONG_FW02</strain>
        <tissue evidence="26">Leaves</tissue>
    </source>
</reference>
<name>A0AAN9QXY8_PHACN</name>
<evidence type="ECO:0000256" key="19">
    <source>
        <dbReference type="SAM" id="MobiDB-lite"/>
    </source>
</evidence>
<keyword evidence="16" id="KW-0539">Nucleus</keyword>
<feature type="region of interest" description="Disordered" evidence="19">
    <location>
        <begin position="1"/>
        <end position="37"/>
    </location>
</feature>
<evidence type="ECO:0000259" key="24">
    <source>
        <dbReference type="PROSITE" id="PS51194"/>
    </source>
</evidence>
<keyword evidence="10" id="KW-0347">Helicase</keyword>
<keyword evidence="11" id="KW-0067">ATP-binding</keyword>
<dbReference type="GO" id="GO:0046872">
    <property type="term" value="F:metal ion binding"/>
    <property type="evidence" value="ECO:0007669"/>
    <property type="project" value="UniProtKB-KW"/>
</dbReference>
<dbReference type="FunFam" id="3.30.160.380:FF:000001">
    <property type="entry name" value="Endoribonuclease dicer-like 1"/>
    <property type="match status" value="1"/>
</dbReference>
<feature type="domain" description="PAZ" evidence="22">
    <location>
        <begin position="857"/>
        <end position="971"/>
    </location>
</feature>
<dbReference type="CDD" id="cd18034">
    <property type="entry name" value="DEXHc_dicer"/>
    <property type="match status" value="1"/>
</dbReference>
<evidence type="ECO:0000256" key="9">
    <source>
        <dbReference type="ARBA" id="ARBA00022801"/>
    </source>
</evidence>
<evidence type="ECO:0000256" key="8">
    <source>
        <dbReference type="ARBA" id="ARBA00022759"/>
    </source>
</evidence>
<dbReference type="PANTHER" id="PTHR14950">
    <property type="entry name" value="DICER-RELATED"/>
    <property type="match status" value="1"/>
</dbReference>
<dbReference type="PROSITE" id="PS00517">
    <property type="entry name" value="RNASE_3_1"/>
    <property type="match status" value="1"/>
</dbReference>
<dbReference type="Gene3D" id="2.170.260.10">
    <property type="entry name" value="paz domain"/>
    <property type="match status" value="1"/>
</dbReference>
<dbReference type="SMART" id="SM00490">
    <property type="entry name" value="HELICc"/>
    <property type="match status" value="1"/>
</dbReference>
<dbReference type="SMART" id="SM00535">
    <property type="entry name" value="RIBOc"/>
    <property type="match status" value="1"/>
</dbReference>
<dbReference type="InterPro" id="IPR027417">
    <property type="entry name" value="P-loop_NTPase"/>
</dbReference>
<organism evidence="26 27">
    <name type="scientific">Phaseolus coccineus</name>
    <name type="common">Scarlet runner bean</name>
    <name type="synonym">Phaseolus multiflorus</name>
    <dbReference type="NCBI Taxonomy" id="3886"/>
    <lineage>
        <taxon>Eukaryota</taxon>
        <taxon>Viridiplantae</taxon>
        <taxon>Streptophyta</taxon>
        <taxon>Embryophyta</taxon>
        <taxon>Tracheophyta</taxon>
        <taxon>Spermatophyta</taxon>
        <taxon>Magnoliopsida</taxon>
        <taxon>eudicotyledons</taxon>
        <taxon>Gunneridae</taxon>
        <taxon>Pentapetalae</taxon>
        <taxon>rosids</taxon>
        <taxon>fabids</taxon>
        <taxon>Fabales</taxon>
        <taxon>Fabaceae</taxon>
        <taxon>Papilionoideae</taxon>
        <taxon>50 kb inversion clade</taxon>
        <taxon>NPAAA clade</taxon>
        <taxon>indigoferoid/millettioid clade</taxon>
        <taxon>Phaseoleae</taxon>
        <taxon>Phaseolus</taxon>
    </lineage>
</organism>
<evidence type="ECO:0000256" key="13">
    <source>
        <dbReference type="ARBA" id="ARBA00022884"/>
    </source>
</evidence>
<dbReference type="InterPro" id="IPR001650">
    <property type="entry name" value="Helicase_C-like"/>
</dbReference>
<evidence type="ECO:0000256" key="2">
    <source>
        <dbReference type="ARBA" id="ARBA00001946"/>
    </source>
</evidence>
<feature type="domain" description="RNase III" evidence="21">
    <location>
        <begin position="1022"/>
        <end position="1083"/>
    </location>
</feature>
<dbReference type="Gene3D" id="3.30.160.380">
    <property type="entry name" value="Dicer dimerisation domain"/>
    <property type="match status" value="1"/>
</dbReference>
<evidence type="ECO:0000256" key="4">
    <source>
        <dbReference type="ARBA" id="ARBA00022722"/>
    </source>
</evidence>
<feature type="domain" description="RNase III" evidence="21">
    <location>
        <begin position="1085"/>
        <end position="1198"/>
    </location>
</feature>
<dbReference type="PROSITE" id="PS50821">
    <property type="entry name" value="PAZ"/>
    <property type="match status" value="1"/>
</dbReference>
<evidence type="ECO:0000256" key="7">
    <source>
        <dbReference type="ARBA" id="ARBA00022741"/>
    </source>
</evidence>
<keyword evidence="9" id="KW-0378">Hydrolase</keyword>
<evidence type="ECO:0000256" key="11">
    <source>
        <dbReference type="ARBA" id="ARBA00022840"/>
    </source>
</evidence>
<dbReference type="GO" id="GO:0005634">
    <property type="term" value="C:nucleus"/>
    <property type="evidence" value="ECO:0007669"/>
    <property type="project" value="UniProtKB-SubCell"/>
</dbReference>
<dbReference type="CDD" id="cd19875">
    <property type="entry name" value="DSRM_EIF2AK2-like"/>
    <property type="match status" value="1"/>
</dbReference>
<sequence length="1479" mass="166890">MSDGESSAGNQPSMDPSLSLSDQSLSPSLSQVKLHDDSVQKDPRKIARKYQLELCKKAMEENIIVYLGTGCGKTHISVLLMHELGHLIRKPQKNICVFLAPTVALVHQQAKVIAHSTDFKVGIFCGSSKRLKSHRDWEQEIGQYEVLVMTPQILLHNLSHCFIMMEMIALLIFDECHHAQVKSNHAYAVIMKSFYKSNSAKVPRIFGMTASPVVGKGASSEANLAKSINSLEHMLDAKVYSVEGKELKSFVTTPVINIYRYASTASGETSLYLKIEEIKRQCIAAVGRSTEDHQKRMNTKKLLNRMHDNVIFCLRNLGIWGALQASHILLSGDRSERHELLEAEGNSSDDSVCDNYLAQTAELFTSECIIGDNVSDDLSSSEILKEPFFSAKLLRLFGILSNFRLQKNMKCIIFVNRIVTARSLSYILQKLKLLRQWRSDYLVGVHSGLKSMSRKTMNIIVDKFRSGELNLLVATKVGEEGLDIQTCCLVIRFDLPETVASFIQSRGRARMPQSEYAFLVDSGNKKELDIIDGFEKDEYRMNMEITFRTSDETYIIPEERIFRVDSSGASVSSGYSISLLHQYCSKLPHDEYFEPKPNFYFLDDSEGIVCHIRLPSNAPIHQILGAPQLSMEASKRDACLKAIEELYKIGALSDYLLPKQGDAEPEGQVSGSPDEDECEDAISRGELHEMLVPSAFGQSWINEDKIVLLNSYYIKFCPCPEDRVYKEFGLFIMARLPMEAEKLELDLHLAHGRSVMTKFIPFGVVEFDKDEIKMAENFQEMFLKISLDRFEFVSEIVDLGMAAESHTSSSTFYLLLPVIFQEYGNAMKVDWKTVKRCLWSPIFRHSEYTMDKKKFPFDIHLQLANGYKSVRDVENSLVYAQHKKTFYFVTNIDYEKTGFSPHKESGASSYVDYLIEGFSRHLKYPEQPLLHVKPLPNLHNLLHNRKREDAEPQELDEYLIYLPPELCELKIISFSKDIGSSISLLPSIMHRLGNLLVAIELKHMLSSSFPEAAEVSALRVLEALTTEKCQERFSLERLEVLGDAFLKFVVARHFFLMHESLHEGDLTKRRSNAVNNSNLLKLAIRRNLQRLEFLGDAVLDYLISSYLFSAYPKLKPGQLTDLRALSVNNKAFACVAVDRSFDKYLLCDSNGLSEAIKKYVEYVRRPSTDSAIQEGPKCPKALGDLVESCVGAILLDSGFNLNKVWKTMTSFLDPIMKFSSSLQLSPIRDLRELCQAHNLELELLSVSSKLTKTFSVEAKVSGDNVSETASATGQNKKEARRIASLKLFSKFKAQGWKAKSKTLEEVLESTSKMEPKLIGYDETPIDVTDTNTAKHIMETADLYTKLNPEILIQDTAEICSPCVKPVGQWLQSSTRGKLSEIFENHCGSDSSGAGTARSRLYELCASYCWKPPSFECCKEEGPDHLKQFTCKVTLEIEEALDTILEFVGEPRSKKKDAAESAAEGAFWYLQQEGYLPSGS</sequence>
<dbReference type="SUPFAM" id="SSF54768">
    <property type="entry name" value="dsRNA-binding domain-like"/>
    <property type="match status" value="2"/>
</dbReference>
<feature type="compositionally biased region" description="Polar residues" evidence="19">
    <location>
        <begin position="1"/>
        <end position="10"/>
    </location>
</feature>
<dbReference type="GO" id="GO:0003723">
    <property type="term" value="F:RNA binding"/>
    <property type="evidence" value="ECO:0007669"/>
    <property type="project" value="UniProtKB-UniRule"/>
</dbReference>
<evidence type="ECO:0000259" key="25">
    <source>
        <dbReference type="PROSITE" id="PS51327"/>
    </source>
</evidence>
<dbReference type="PROSITE" id="PS51194">
    <property type="entry name" value="HELICASE_CTER"/>
    <property type="match status" value="1"/>
</dbReference>
<dbReference type="InterPro" id="IPR038248">
    <property type="entry name" value="Dicer_dimer_sf"/>
</dbReference>
<dbReference type="SMART" id="SM00358">
    <property type="entry name" value="DSRM"/>
    <property type="match status" value="2"/>
</dbReference>
<dbReference type="PROSITE" id="PS50137">
    <property type="entry name" value="DS_RBD"/>
    <property type="match status" value="2"/>
</dbReference>
<keyword evidence="13 18" id="KW-0694">RNA-binding</keyword>
<evidence type="ECO:0000256" key="6">
    <source>
        <dbReference type="ARBA" id="ARBA00022737"/>
    </source>
</evidence>
<feature type="domain" description="DRBM" evidence="20">
    <location>
        <begin position="1395"/>
        <end position="1471"/>
    </location>
</feature>
<evidence type="ECO:0000259" key="22">
    <source>
        <dbReference type="PROSITE" id="PS50821"/>
    </source>
</evidence>
<dbReference type="CDD" id="cd00593">
    <property type="entry name" value="RIBOc"/>
    <property type="match status" value="1"/>
</dbReference>
<accession>A0AAN9QXY8</accession>
<dbReference type="InterPro" id="IPR014720">
    <property type="entry name" value="dsRBD_dom"/>
</dbReference>
<evidence type="ECO:0008006" key="28">
    <source>
        <dbReference type="Google" id="ProtNLM"/>
    </source>
</evidence>
<dbReference type="GO" id="GO:0004386">
    <property type="term" value="F:helicase activity"/>
    <property type="evidence" value="ECO:0007669"/>
    <property type="project" value="UniProtKB-KW"/>
</dbReference>
<dbReference type="SUPFAM" id="SSF69065">
    <property type="entry name" value="RNase III domain-like"/>
    <property type="match status" value="2"/>
</dbReference>
<dbReference type="InterPro" id="IPR011545">
    <property type="entry name" value="DEAD/DEAH_box_helicase_dom"/>
</dbReference>
<keyword evidence="5" id="KW-0479">Metal-binding</keyword>
<evidence type="ECO:0000256" key="14">
    <source>
        <dbReference type="ARBA" id="ARBA00023158"/>
    </source>
</evidence>
<feature type="domain" description="Dicer dsRNA-binding fold" evidence="25">
    <location>
        <begin position="576"/>
        <end position="666"/>
    </location>
</feature>
<evidence type="ECO:0000259" key="23">
    <source>
        <dbReference type="PROSITE" id="PS51192"/>
    </source>
</evidence>
<evidence type="ECO:0000256" key="18">
    <source>
        <dbReference type="PROSITE-ProRule" id="PRU00657"/>
    </source>
</evidence>
<dbReference type="PANTHER" id="PTHR14950:SF15">
    <property type="entry name" value="DICER-LIKE PROTEIN 4"/>
    <property type="match status" value="1"/>
</dbReference>
<gene>
    <name evidence="26" type="ORF">VNO80_21705</name>
</gene>
<comment type="cofactor">
    <cofactor evidence="1">
        <name>Mn(2+)</name>
        <dbReference type="ChEBI" id="CHEBI:29035"/>
    </cofactor>
</comment>
<feature type="domain" description="DRBM" evidence="20">
    <location>
        <begin position="1225"/>
        <end position="1293"/>
    </location>
</feature>
<dbReference type="InterPro" id="IPR036389">
    <property type="entry name" value="RNase_III_sf"/>
</dbReference>
<dbReference type="GO" id="GO:0004525">
    <property type="term" value="F:ribonuclease III activity"/>
    <property type="evidence" value="ECO:0007669"/>
    <property type="project" value="InterPro"/>
</dbReference>
<dbReference type="GO" id="GO:0005737">
    <property type="term" value="C:cytoplasm"/>
    <property type="evidence" value="ECO:0007669"/>
    <property type="project" value="TreeGrafter"/>
</dbReference>
<keyword evidence="6" id="KW-0677">Repeat</keyword>
<keyword evidence="4" id="KW-0540">Nuclease</keyword>
<evidence type="ECO:0000256" key="1">
    <source>
        <dbReference type="ARBA" id="ARBA00001936"/>
    </source>
</evidence>
<dbReference type="SMART" id="SM00949">
    <property type="entry name" value="PAZ"/>
    <property type="match status" value="1"/>
</dbReference>
<dbReference type="Pfam" id="PF00271">
    <property type="entry name" value="Helicase_C"/>
    <property type="match status" value="1"/>
</dbReference>
<comment type="similarity">
    <text evidence="17 18">Belongs to the helicase family. Dicer subfamily.</text>
</comment>
<dbReference type="InterPro" id="IPR005034">
    <property type="entry name" value="Dicer_dimerisation"/>
</dbReference>
<dbReference type="InterPro" id="IPR000999">
    <property type="entry name" value="RNase_III_dom"/>
</dbReference>
<dbReference type="CDD" id="cd19869">
    <property type="entry name" value="DSRM_DCL_plant"/>
    <property type="match status" value="1"/>
</dbReference>
<keyword evidence="8" id="KW-0255">Endonuclease</keyword>
<evidence type="ECO:0000313" key="26">
    <source>
        <dbReference type="EMBL" id="KAK7347178.1"/>
    </source>
</evidence>
<dbReference type="Gene3D" id="3.40.50.300">
    <property type="entry name" value="P-loop containing nucleotide triphosphate hydrolases"/>
    <property type="match status" value="2"/>
</dbReference>
<evidence type="ECO:0000256" key="10">
    <source>
        <dbReference type="ARBA" id="ARBA00022806"/>
    </source>
</evidence>